<comment type="subcellular location">
    <subcellularLocation>
        <location evidence="1">Membrane</location>
        <topology evidence="1">Multi-pass membrane protein</topology>
    </subcellularLocation>
</comment>
<keyword evidence="5 8" id="KW-1133">Transmembrane helix</keyword>
<dbReference type="GO" id="GO:0016471">
    <property type="term" value="C:vacuolar proton-transporting V-type ATPase complex"/>
    <property type="evidence" value="ECO:0007669"/>
    <property type="project" value="TreeGrafter"/>
</dbReference>
<dbReference type="PANTHER" id="PTHR11629">
    <property type="entry name" value="VACUOLAR PROTON ATPASES"/>
    <property type="match status" value="1"/>
</dbReference>
<keyword evidence="7 8" id="KW-0472">Membrane</keyword>
<evidence type="ECO:0000313" key="10">
    <source>
        <dbReference type="Proteomes" id="UP000070174"/>
    </source>
</evidence>
<proteinExistence type="inferred from homology"/>
<evidence type="ECO:0000256" key="3">
    <source>
        <dbReference type="ARBA" id="ARBA00022448"/>
    </source>
</evidence>
<name>A0A133PGX4_9FIRM</name>
<feature type="transmembrane region" description="Helical" evidence="8">
    <location>
        <begin position="599"/>
        <end position="621"/>
    </location>
</feature>
<feature type="transmembrane region" description="Helical" evidence="8">
    <location>
        <begin position="510"/>
        <end position="528"/>
    </location>
</feature>
<accession>A0A133PGX4</accession>
<dbReference type="EMBL" id="LRQE01000050">
    <property type="protein sequence ID" value="KXA27760.1"/>
    <property type="molecule type" value="Genomic_DNA"/>
</dbReference>
<evidence type="ECO:0000256" key="1">
    <source>
        <dbReference type="ARBA" id="ARBA00004141"/>
    </source>
</evidence>
<dbReference type="GO" id="GO:0046961">
    <property type="term" value="F:proton-transporting ATPase activity, rotational mechanism"/>
    <property type="evidence" value="ECO:0007669"/>
    <property type="project" value="InterPro"/>
</dbReference>
<dbReference type="GO" id="GO:0007035">
    <property type="term" value="P:vacuolar acidification"/>
    <property type="evidence" value="ECO:0007669"/>
    <property type="project" value="TreeGrafter"/>
</dbReference>
<protein>
    <submittedName>
        <fullName evidence="9">V-type ATPase subunit family protein</fullName>
    </submittedName>
</protein>
<evidence type="ECO:0000256" key="5">
    <source>
        <dbReference type="ARBA" id="ARBA00022989"/>
    </source>
</evidence>
<evidence type="ECO:0000256" key="8">
    <source>
        <dbReference type="SAM" id="Phobius"/>
    </source>
</evidence>
<dbReference type="AlphaFoldDB" id="A0A133PGX4"/>
<evidence type="ECO:0000256" key="4">
    <source>
        <dbReference type="ARBA" id="ARBA00022692"/>
    </source>
</evidence>
<evidence type="ECO:0000313" key="9">
    <source>
        <dbReference type="EMBL" id="KXA27760.1"/>
    </source>
</evidence>
<evidence type="ECO:0000256" key="6">
    <source>
        <dbReference type="ARBA" id="ARBA00023065"/>
    </source>
</evidence>
<dbReference type="PATRIC" id="fig|54005.3.peg.1794"/>
<dbReference type="InterPro" id="IPR002490">
    <property type="entry name" value="V-ATPase_116kDa_su"/>
</dbReference>
<gene>
    <name evidence="9" type="ORF">HMPREF3229_01831</name>
</gene>
<feature type="transmembrane region" description="Helical" evidence="8">
    <location>
        <begin position="409"/>
        <end position="430"/>
    </location>
</feature>
<evidence type="ECO:0000256" key="2">
    <source>
        <dbReference type="ARBA" id="ARBA00009904"/>
    </source>
</evidence>
<keyword evidence="4 8" id="KW-0812">Transmembrane</keyword>
<comment type="caution">
    <text evidence="9">The sequence shown here is derived from an EMBL/GenBank/DDBJ whole genome shotgun (WGS) entry which is preliminary data.</text>
</comment>
<dbReference type="GO" id="GO:0051117">
    <property type="term" value="F:ATPase binding"/>
    <property type="evidence" value="ECO:0007669"/>
    <property type="project" value="TreeGrafter"/>
</dbReference>
<sequence>MKKLAVERMKVANIMGEIQDMDSIILDILNLKCMQFMSAETNIAENKFVFSLDDEKNLDKNLERNLELNYIEPIEEDESHKVSAKKAEEIMKFLGIDKIEDKYFERIDINEDVDSFVKNISEKMNEYENTKESLKILDTLKENYELFKNVDIDLKDIADLKYFNTRFGFLDKDARLRLKKNYGNILAMIYHTGTVDNRELFLVIYPKETEKDIDRVLNSLNFTEVDLLGENVEGTAGLIFKNLEEEEENIKRKIFEIEEYKKNLLESMNEELRISLAHMLSYEEIEKAKKYMLRSNKYFYLSGWIGLSDTKKLEEKLSKYKDIDIEYFDPKKGSKKTPTKLKNANFFKPFELLINMYGTPSYGEFDPTVIFGITYMILFGAMFGDLGQGAVFAVAGLMLAKKNKDFGGLLLRMGASSMFFGLMYGSVFGIEEIIPALWFRPFEDINGTLVTAIYFGIILLAIAYGIGIYNRLKSGRPDEAFFAKEGFLGVLIFIAMINIGISVMGGSSPLPKNISMGILFGSLVIMLLKRPILKILFKKEPEESAADYYIESSFGLLEALLSTMSSIISFIRVGAFAINHVGLFLAFKTLGEMLGSRGGNIAVLIFGNILILALEGLIVFIQSLRLEYYEMFSKYYSGDGVLFKADKIY</sequence>
<feature type="transmembrane region" description="Helical" evidence="8">
    <location>
        <begin position="369"/>
        <end position="397"/>
    </location>
</feature>
<dbReference type="PANTHER" id="PTHR11629:SF63">
    <property type="entry name" value="V-TYPE PROTON ATPASE SUBUNIT A"/>
    <property type="match status" value="1"/>
</dbReference>
<evidence type="ECO:0000256" key="7">
    <source>
        <dbReference type="ARBA" id="ARBA00023136"/>
    </source>
</evidence>
<dbReference type="GO" id="GO:0033179">
    <property type="term" value="C:proton-transporting V-type ATPase, V0 domain"/>
    <property type="evidence" value="ECO:0007669"/>
    <property type="project" value="InterPro"/>
</dbReference>
<feature type="transmembrane region" description="Helical" evidence="8">
    <location>
        <begin position="450"/>
        <end position="469"/>
    </location>
</feature>
<reference evidence="9 10" key="1">
    <citation type="submission" date="2016-01" db="EMBL/GenBank/DDBJ databases">
        <authorList>
            <person name="Oliw E.H."/>
        </authorList>
    </citation>
    <scope>NUCLEOTIDE SEQUENCE [LARGE SCALE GENOMIC DNA]</scope>
    <source>
        <strain evidence="9 10">CMW7756A</strain>
    </source>
</reference>
<keyword evidence="6" id="KW-0406">Ion transport</keyword>
<comment type="similarity">
    <text evidence="2">Belongs to the V-ATPase 116 kDa subunit family.</text>
</comment>
<keyword evidence="3" id="KW-0813">Transport</keyword>
<dbReference type="Pfam" id="PF01496">
    <property type="entry name" value="V_ATPase_I"/>
    <property type="match status" value="1"/>
</dbReference>
<feature type="transmembrane region" description="Helical" evidence="8">
    <location>
        <begin position="481"/>
        <end position="504"/>
    </location>
</feature>
<organism evidence="9">
    <name type="scientific">Peptoniphilus harei</name>
    <dbReference type="NCBI Taxonomy" id="54005"/>
    <lineage>
        <taxon>Bacteria</taxon>
        <taxon>Bacillati</taxon>
        <taxon>Bacillota</taxon>
        <taxon>Tissierellia</taxon>
        <taxon>Tissierellales</taxon>
        <taxon>Peptoniphilaceae</taxon>
        <taxon>Peptoniphilus</taxon>
    </lineage>
</organism>
<dbReference type="Proteomes" id="UP000070174">
    <property type="component" value="Unassembled WGS sequence"/>
</dbReference>